<proteinExistence type="predicted"/>
<evidence type="ECO:0000313" key="3">
    <source>
        <dbReference type="Proteomes" id="UP000295818"/>
    </source>
</evidence>
<reference evidence="2 3" key="1">
    <citation type="journal article" date="2015" name="Stand. Genomic Sci.">
        <title>Genomic Encyclopedia of Bacterial and Archaeal Type Strains, Phase III: the genomes of soil and plant-associated and newly described type strains.</title>
        <authorList>
            <person name="Whitman W.B."/>
            <person name="Woyke T."/>
            <person name="Klenk H.P."/>
            <person name="Zhou Y."/>
            <person name="Lilburn T.G."/>
            <person name="Beck B.J."/>
            <person name="De Vos P."/>
            <person name="Vandamme P."/>
            <person name="Eisen J.A."/>
            <person name="Garrity G."/>
            <person name="Hugenholtz P."/>
            <person name="Kyrpides N.C."/>
        </authorList>
    </citation>
    <scope>NUCLEOTIDE SEQUENCE [LARGE SCALE GENOMIC DNA]</scope>
    <source>
        <strain evidence="2 3">VKM Ac-2538</strain>
    </source>
</reference>
<organism evidence="2 3">
    <name type="scientific">Kribbella orskensis</name>
    <dbReference type="NCBI Taxonomy" id="2512216"/>
    <lineage>
        <taxon>Bacteria</taxon>
        <taxon>Bacillati</taxon>
        <taxon>Actinomycetota</taxon>
        <taxon>Actinomycetes</taxon>
        <taxon>Propionibacteriales</taxon>
        <taxon>Kribbellaceae</taxon>
        <taxon>Kribbella</taxon>
    </lineage>
</organism>
<evidence type="ECO:0000313" key="2">
    <source>
        <dbReference type="EMBL" id="TCO16750.1"/>
    </source>
</evidence>
<dbReference type="RefSeq" id="WP_241999049.1">
    <property type="nucleotide sequence ID" value="NZ_SLWM01000016.1"/>
</dbReference>
<accession>A0ABY2BCY4</accession>
<dbReference type="EMBL" id="SLWM01000016">
    <property type="protein sequence ID" value="TCO16750.1"/>
    <property type="molecule type" value="Genomic_DNA"/>
</dbReference>
<keyword evidence="3" id="KW-1185">Reference proteome</keyword>
<comment type="caution">
    <text evidence="2">The sequence shown here is derived from an EMBL/GenBank/DDBJ whole genome shotgun (WGS) entry which is preliminary data.</text>
</comment>
<name>A0ABY2BCY4_9ACTN</name>
<evidence type="ECO:0000256" key="1">
    <source>
        <dbReference type="SAM" id="Phobius"/>
    </source>
</evidence>
<keyword evidence="1" id="KW-0812">Transmembrane</keyword>
<sequence length="442" mass="48513">MPEVWAAVRRWVASVGPDLWPVLVAVAVVVGTLSLAITPVGKDIDLTSAALHGSTLRDVRPSRTGEVNPTLAAAVDASLARRGIAVQTNNLPLFLRDVTPALKAKQARLFQNLQAVSMSVIYRRAEPWSSYEAVRRYGPATGTFRVTMRYVLAGSRLPQASTDVGYTYTLKRGRLYLVADNDLDQAIGSNRQPWDFGRIQVVRRTNVVVIVDRGQRALALRLAEETVRSAQQVRKLWPGLLQTVPFVVAMKNPEVLTDLPATTNATATAAGNEPASVRPMPSSLIGNERPSGGWVVIRPGAQRSFDSAQMEHVLMHLLAVRLGDGAPRWLAEGMAEYAGKLALVRAGYSTGVARERQEISTRVLGELTRLPTDHEFTATDSYGISWLAVEQLIKQVGIKPVTEYYRQVARRGYNDAARDRLMVEYTGFTDARLVESLRSLAS</sequence>
<keyword evidence="1" id="KW-1133">Transmembrane helix</keyword>
<protein>
    <submittedName>
        <fullName evidence="2">Uncharacterized protein</fullName>
    </submittedName>
</protein>
<feature type="transmembrane region" description="Helical" evidence="1">
    <location>
        <begin position="20"/>
        <end position="38"/>
    </location>
</feature>
<dbReference type="Proteomes" id="UP000295818">
    <property type="component" value="Unassembled WGS sequence"/>
</dbReference>
<gene>
    <name evidence="2" type="ORF">EV644_116122</name>
</gene>
<keyword evidence="1" id="KW-0472">Membrane</keyword>